<evidence type="ECO:0000313" key="3">
    <source>
        <dbReference type="Proteomes" id="UP000596661"/>
    </source>
</evidence>
<sequence length="231" mass="25951">MLVNHYLRVLLDLNTPLVARLSLDNEDGIKSHLGDKDVETSQSKEKASTKRNKKGFDNMGWPIGVIPKSIFGHKSSGPPPFSGQKGKELNETEDVEQSHHVDSMRKVLLEMPIWCILLKGRTMGHSHFDKDGGVSRKLKPRLEGLEGGDGERSNWFDVRSPLAGHKFVPLLEGSIDIQVLSYDLSRISILFHNILNGPDWSGSFVYNLPMRYEMADFWENLALEITGIDSP</sequence>
<feature type="region of interest" description="Disordered" evidence="1">
    <location>
        <begin position="29"/>
        <end position="58"/>
    </location>
</feature>
<evidence type="ECO:0000313" key="2">
    <source>
        <dbReference type="EnsemblPlants" id="cds.evm.model.01.392"/>
    </source>
</evidence>
<accession>A0A803NNY1</accession>
<name>A0A803NNY1_CANSA</name>
<feature type="region of interest" description="Disordered" evidence="1">
    <location>
        <begin position="72"/>
        <end position="97"/>
    </location>
</feature>
<proteinExistence type="predicted"/>
<organism evidence="2 3">
    <name type="scientific">Cannabis sativa</name>
    <name type="common">Hemp</name>
    <name type="synonym">Marijuana</name>
    <dbReference type="NCBI Taxonomy" id="3483"/>
    <lineage>
        <taxon>Eukaryota</taxon>
        <taxon>Viridiplantae</taxon>
        <taxon>Streptophyta</taxon>
        <taxon>Embryophyta</taxon>
        <taxon>Tracheophyta</taxon>
        <taxon>Spermatophyta</taxon>
        <taxon>Magnoliopsida</taxon>
        <taxon>eudicotyledons</taxon>
        <taxon>Gunneridae</taxon>
        <taxon>Pentapetalae</taxon>
        <taxon>rosids</taxon>
        <taxon>fabids</taxon>
        <taxon>Rosales</taxon>
        <taxon>Cannabaceae</taxon>
        <taxon>Cannabis</taxon>
    </lineage>
</organism>
<reference evidence="2" key="1">
    <citation type="submission" date="2018-11" db="EMBL/GenBank/DDBJ databases">
        <authorList>
            <person name="Grassa J C."/>
        </authorList>
    </citation>
    <scope>NUCLEOTIDE SEQUENCE [LARGE SCALE GENOMIC DNA]</scope>
</reference>
<dbReference type="EMBL" id="UZAU01000011">
    <property type="status" value="NOT_ANNOTATED_CDS"/>
    <property type="molecule type" value="Genomic_DNA"/>
</dbReference>
<feature type="compositionally biased region" description="Basic and acidic residues" evidence="1">
    <location>
        <begin position="29"/>
        <end position="48"/>
    </location>
</feature>
<evidence type="ECO:0000256" key="1">
    <source>
        <dbReference type="SAM" id="MobiDB-lite"/>
    </source>
</evidence>
<dbReference type="AlphaFoldDB" id="A0A803NNY1"/>
<dbReference type="EnsemblPlants" id="evm.model.01.392">
    <property type="protein sequence ID" value="cds.evm.model.01.392"/>
    <property type="gene ID" value="evm.TU.01.392"/>
</dbReference>
<keyword evidence="3" id="KW-1185">Reference proteome</keyword>
<reference evidence="2" key="2">
    <citation type="submission" date="2021-03" db="UniProtKB">
        <authorList>
            <consortium name="EnsemblPlants"/>
        </authorList>
    </citation>
    <scope>IDENTIFICATION</scope>
</reference>
<feature type="compositionally biased region" description="Basic and acidic residues" evidence="1">
    <location>
        <begin position="85"/>
        <end position="97"/>
    </location>
</feature>
<dbReference type="Gramene" id="evm.model.01.392">
    <property type="protein sequence ID" value="cds.evm.model.01.392"/>
    <property type="gene ID" value="evm.TU.01.392"/>
</dbReference>
<protein>
    <submittedName>
        <fullName evidence="2">Uncharacterized protein</fullName>
    </submittedName>
</protein>
<dbReference type="Proteomes" id="UP000596661">
    <property type="component" value="Chromosome 1"/>
</dbReference>